<feature type="compositionally biased region" description="Polar residues" evidence="1">
    <location>
        <begin position="88"/>
        <end position="98"/>
    </location>
</feature>
<evidence type="ECO:0000313" key="2">
    <source>
        <dbReference type="EMBL" id="CAG8644802.1"/>
    </source>
</evidence>
<accession>A0A9N9DML2</accession>
<dbReference type="OrthoDB" id="2323536at2759"/>
<proteinExistence type="predicted"/>
<evidence type="ECO:0000313" key="3">
    <source>
        <dbReference type="Proteomes" id="UP000789570"/>
    </source>
</evidence>
<protein>
    <submittedName>
        <fullName evidence="2">16230_t:CDS:1</fullName>
    </submittedName>
</protein>
<reference evidence="2" key="1">
    <citation type="submission" date="2021-06" db="EMBL/GenBank/DDBJ databases">
        <authorList>
            <person name="Kallberg Y."/>
            <person name="Tangrot J."/>
            <person name="Rosling A."/>
        </authorList>
    </citation>
    <scope>NUCLEOTIDE SEQUENCE</scope>
    <source>
        <strain evidence="2">UK204</strain>
    </source>
</reference>
<comment type="caution">
    <text evidence="2">The sequence shown here is derived from an EMBL/GenBank/DDBJ whole genome shotgun (WGS) entry which is preliminary data.</text>
</comment>
<gene>
    <name evidence="2" type="ORF">FCALED_LOCUS10754</name>
</gene>
<evidence type="ECO:0000256" key="1">
    <source>
        <dbReference type="SAM" id="MobiDB-lite"/>
    </source>
</evidence>
<dbReference type="EMBL" id="CAJVPQ010004109">
    <property type="protein sequence ID" value="CAG8644802.1"/>
    <property type="molecule type" value="Genomic_DNA"/>
</dbReference>
<name>A0A9N9DML2_9GLOM</name>
<sequence length="721" mass="84405">MAGFSDFSCVIDDIVILNFEINTTQYRKNQEFVKNILRIQIMATFYNKLTTDKGSFPLIVLTFSHFVMIEQHVGEIINDYENRPPPQGNHSPPWTGSDTSKFSKVIGSTVAAMDWIRHEQLLVIKQLITSPPWTGSDMKLWRLLGKQGKFSPPRTGPDTRNFGIVVPSLFSQFAVMTAVLRSIKFLDFRASEEYDICTYFKRVEAKYWQLKHYLSFRLKNDDTILPWSAVYDLLDICETFEGSTVRKDCEKFYNDFYQLNLDKHAEKNSVERIRLLDSAIFSERNYSVFLQTAFNKRIREEASSSDEKRIRHEEPELACIKSSREEDKQEKIENDEILNSPRVVTLHIATPASPTPQFTQAQRNDLEYDNDVDETEELLPLDHIEDSWITKKLAKVKKGIARYNIIFLPECNRNDQLRSKFSDDEWSDFEEFFFKKEEEIAKKVFPSLSKVEIILNRYREAIINASEDGYIDLDRIDVIYDYPNGYKFRKNWLERWVDNVYQKFLTCFHIPKNVLNERFTSEYQYRSCGEVENKHRKVQLDLSKNPGDRKSVGWYHDGVLSTNVNGIEVYVGFLEVTGNAVVTDHTKFLGDLKKMLKAMRLAFHELQKTLYNDGIVDKKDENIADSLEIFGILVDRKDFCFYTMHHHNGIYLVDEINVSFIIPDTPIQLYMVKEIIEKLLTFRARIEKLNTRIKELSSIRITRRPRRITPAVDATPKLLFT</sequence>
<feature type="region of interest" description="Disordered" evidence="1">
    <location>
        <begin position="79"/>
        <end position="98"/>
    </location>
</feature>
<keyword evidence="3" id="KW-1185">Reference proteome</keyword>
<dbReference type="Proteomes" id="UP000789570">
    <property type="component" value="Unassembled WGS sequence"/>
</dbReference>
<dbReference type="AlphaFoldDB" id="A0A9N9DML2"/>
<organism evidence="2 3">
    <name type="scientific">Funneliformis caledonium</name>
    <dbReference type="NCBI Taxonomy" id="1117310"/>
    <lineage>
        <taxon>Eukaryota</taxon>
        <taxon>Fungi</taxon>
        <taxon>Fungi incertae sedis</taxon>
        <taxon>Mucoromycota</taxon>
        <taxon>Glomeromycotina</taxon>
        <taxon>Glomeromycetes</taxon>
        <taxon>Glomerales</taxon>
        <taxon>Glomeraceae</taxon>
        <taxon>Funneliformis</taxon>
    </lineage>
</organism>